<accession>A0A2Z7C7Y9</accession>
<dbReference type="EMBL" id="KQ998248">
    <property type="protein sequence ID" value="KZV43014.1"/>
    <property type="molecule type" value="Genomic_DNA"/>
</dbReference>
<name>A0A2Z7C7Y9_9LAMI</name>
<evidence type="ECO:0000256" key="1">
    <source>
        <dbReference type="SAM" id="MobiDB-lite"/>
    </source>
</evidence>
<feature type="region of interest" description="Disordered" evidence="1">
    <location>
        <begin position="158"/>
        <end position="197"/>
    </location>
</feature>
<gene>
    <name evidence="2" type="ORF">F511_41807</name>
</gene>
<dbReference type="Proteomes" id="UP000250235">
    <property type="component" value="Unassembled WGS sequence"/>
</dbReference>
<reference evidence="2 3" key="1">
    <citation type="journal article" date="2015" name="Proc. Natl. Acad. Sci. U.S.A.">
        <title>The resurrection genome of Boea hygrometrica: A blueprint for survival of dehydration.</title>
        <authorList>
            <person name="Xiao L."/>
            <person name="Yang G."/>
            <person name="Zhang L."/>
            <person name="Yang X."/>
            <person name="Zhao S."/>
            <person name="Ji Z."/>
            <person name="Zhou Q."/>
            <person name="Hu M."/>
            <person name="Wang Y."/>
            <person name="Chen M."/>
            <person name="Xu Y."/>
            <person name="Jin H."/>
            <person name="Xiao X."/>
            <person name="Hu G."/>
            <person name="Bao F."/>
            <person name="Hu Y."/>
            <person name="Wan P."/>
            <person name="Li L."/>
            <person name="Deng X."/>
            <person name="Kuang T."/>
            <person name="Xiang C."/>
            <person name="Zhu J.K."/>
            <person name="Oliver M.J."/>
            <person name="He Y."/>
        </authorList>
    </citation>
    <scope>NUCLEOTIDE SEQUENCE [LARGE SCALE GENOMIC DNA]</scope>
    <source>
        <strain evidence="3">cv. XS01</strain>
    </source>
</reference>
<protein>
    <submittedName>
        <fullName evidence="2">Uncharacterized protein</fullName>
    </submittedName>
</protein>
<evidence type="ECO:0000313" key="3">
    <source>
        <dbReference type="Proteomes" id="UP000250235"/>
    </source>
</evidence>
<proteinExistence type="predicted"/>
<sequence>MASSLFVNAMQVNFDSELTMEHSGMDKMFKSLEDSGLKGFLEASNLVYEEAVIEFSFSEYSKGDMIEMQSQFSGSDEPFRAPKKKKEMKIEFRLLHDVVAKALCAKSGSFDQGFAIQISVLLQNIVKENLGKSVKLHPQKVLKSKSVNTYIKKNLKIKPAGESSMHNDDTASNTEGGESQGALLVRKIGSKDQQPRI</sequence>
<dbReference type="AlphaFoldDB" id="A0A2Z7C7Y9"/>
<evidence type="ECO:0000313" key="2">
    <source>
        <dbReference type="EMBL" id="KZV43014.1"/>
    </source>
</evidence>
<organism evidence="2 3">
    <name type="scientific">Dorcoceras hygrometricum</name>
    <dbReference type="NCBI Taxonomy" id="472368"/>
    <lineage>
        <taxon>Eukaryota</taxon>
        <taxon>Viridiplantae</taxon>
        <taxon>Streptophyta</taxon>
        <taxon>Embryophyta</taxon>
        <taxon>Tracheophyta</taxon>
        <taxon>Spermatophyta</taxon>
        <taxon>Magnoliopsida</taxon>
        <taxon>eudicotyledons</taxon>
        <taxon>Gunneridae</taxon>
        <taxon>Pentapetalae</taxon>
        <taxon>asterids</taxon>
        <taxon>lamiids</taxon>
        <taxon>Lamiales</taxon>
        <taxon>Gesneriaceae</taxon>
        <taxon>Didymocarpoideae</taxon>
        <taxon>Trichosporeae</taxon>
        <taxon>Loxocarpinae</taxon>
        <taxon>Dorcoceras</taxon>
    </lineage>
</organism>
<keyword evidence="3" id="KW-1185">Reference proteome</keyword>